<evidence type="ECO:0000313" key="3">
    <source>
        <dbReference type="EMBL" id="XBH11899.1"/>
    </source>
</evidence>
<accession>A0AAU7CU31</accession>
<dbReference type="EMBL" id="CP121194">
    <property type="protein sequence ID" value="XBH08595.1"/>
    <property type="molecule type" value="Genomic_DNA"/>
</dbReference>
<dbReference type="AlphaFoldDB" id="A0AAU7D298"/>
<accession>A0AAU7D298</accession>
<organism evidence="3">
    <name type="scientific">Edaphobacter paludis</name>
    <dbReference type="NCBI Taxonomy" id="3035702"/>
    <lineage>
        <taxon>Bacteria</taxon>
        <taxon>Pseudomonadati</taxon>
        <taxon>Acidobacteriota</taxon>
        <taxon>Terriglobia</taxon>
        <taxon>Terriglobales</taxon>
        <taxon>Acidobacteriaceae</taxon>
        <taxon>Edaphobacter</taxon>
    </lineage>
</organism>
<feature type="region of interest" description="Disordered" evidence="1">
    <location>
        <begin position="1"/>
        <end position="25"/>
    </location>
</feature>
<dbReference type="KEGG" id="epl:P4G45_08785"/>
<protein>
    <submittedName>
        <fullName evidence="3">Uncharacterized protein</fullName>
    </submittedName>
</protein>
<sequence>MRATHHGGGEQIFTQRPNTHLHDGTPLRRQIQLLEQELLNEMITSRQLEALQGHEIELGLLA</sequence>
<proteinExistence type="predicted"/>
<gene>
    <name evidence="2" type="ORF">P4G45_08785</name>
    <name evidence="3" type="ORF">P8936_09235</name>
</gene>
<name>A0AAU7D298_9BACT</name>
<reference evidence="3" key="1">
    <citation type="submission" date="2023-03" db="EMBL/GenBank/DDBJ databases">
        <title>Edaphobacter sp.</title>
        <authorList>
            <person name="Huber K.J."/>
            <person name="Papendorf J."/>
            <person name="Pilke C."/>
            <person name="Bunk B."/>
            <person name="Sproeer C."/>
            <person name="Pester M."/>
        </authorList>
    </citation>
    <scope>NUCLEOTIDE SEQUENCE</scope>
    <source>
        <strain evidence="2">DSM 109919</strain>
        <strain evidence="3">DSM 109920</strain>
    </source>
</reference>
<dbReference type="RefSeq" id="WP_348266104.1">
    <property type="nucleotide sequence ID" value="NZ_CP121194.1"/>
</dbReference>
<evidence type="ECO:0000256" key="1">
    <source>
        <dbReference type="SAM" id="MobiDB-lite"/>
    </source>
</evidence>
<dbReference type="EMBL" id="CP121195">
    <property type="protein sequence ID" value="XBH11899.1"/>
    <property type="molecule type" value="Genomic_DNA"/>
</dbReference>
<evidence type="ECO:0000313" key="2">
    <source>
        <dbReference type="EMBL" id="XBH08595.1"/>
    </source>
</evidence>